<dbReference type="InterPro" id="IPR051785">
    <property type="entry name" value="MMCE/EMCE_epimerase"/>
</dbReference>
<protein>
    <submittedName>
        <fullName evidence="4">Methylmalonyl-CoA epimerase</fullName>
        <ecNumber evidence="4">5.1.99.1</ecNumber>
    </submittedName>
</protein>
<dbReference type="Pfam" id="PF13669">
    <property type="entry name" value="Glyoxalase_4"/>
    <property type="match status" value="1"/>
</dbReference>
<gene>
    <name evidence="4" type="ordered locus">Calni_1046</name>
</gene>
<name>E4TI41_CALNY</name>
<dbReference type="GO" id="GO:0046872">
    <property type="term" value="F:metal ion binding"/>
    <property type="evidence" value="ECO:0007669"/>
    <property type="project" value="UniProtKB-KW"/>
</dbReference>
<comment type="similarity">
    <text evidence="1">Belongs to the methylmalonyl-CoA epimerase family.</text>
</comment>
<dbReference type="SUPFAM" id="SSF54593">
    <property type="entry name" value="Glyoxalase/Bleomycin resistance protein/Dihydroxybiphenyl dioxygenase"/>
    <property type="match status" value="1"/>
</dbReference>
<evidence type="ECO:0000259" key="3">
    <source>
        <dbReference type="PROSITE" id="PS51819"/>
    </source>
</evidence>
<dbReference type="CDD" id="cd07249">
    <property type="entry name" value="MMCE"/>
    <property type="match status" value="1"/>
</dbReference>
<dbReference type="OrthoDB" id="332982at2"/>
<sequence length="135" mass="14891">MLKRIDHIGIAVKSLDEALIFYKSIGVSPYHFEEVESQKVKVAFVRVGESNIELLEPTSPESPIAKFIEKKGEGMHHIAYEVSDIKNALEVLKSQGCQLIDNEPKVGAHNKLIAFVHPKSVSGVLTELSQDMGGH</sequence>
<feature type="domain" description="VOC" evidence="3">
    <location>
        <begin position="4"/>
        <end position="131"/>
    </location>
</feature>
<keyword evidence="2" id="KW-0479">Metal-binding</keyword>
<dbReference type="PANTHER" id="PTHR43048">
    <property type="entry name" value="METHYLMALONYL-COA EPIMERASE"/>
    <property type="match status" value="1"/>
</dbReference>
<evidence type="ECO:0000313" key="5">
    <source>
        <dbReference type="Proteomes" id="UP000007039"/>
    </source>
</evidence>
<proteinExistence type="inferred from homology"/>
<dbReference type="PROSITE" id="PS51819">
    <property type="entry name" value="VOC"/>
    <property type="match status" value="1"/>
</dbReference>
<dbReference type="KEGG" id="cni:Calni_1046"/>
<dbReference type="NCBIfam" id="TIGR03081">
    <property type="entry name" value="metmalonyl_epim"/>
    <property type="match status" value="1"/>
</dbReference>
<reference key="1">
    <citation type="submission" date="2010-11" db="EMBL/GenBank/DDBJ databases">
        <title>The complete genome of chromosome of Calditerrivibrio nitroreducens DSM 19672.</title>
        <authorList>
            <consortium name="US DOE Joint Genome Institute (JGI-PGF)"/>
            <person name="Lucas S."/>
            <person name="Copeland A."/>
            <person name="Lapidus A."/>
            <person name="Bruce D."/>
            <person name="Goodwin L."/>
            <person name="Pitluck S."/>
            <person name="Kyrpides N."/>
            <person name="Mavromatis K."/>
            <person name="Ivanova N."/>
            <person name="Mikhailova N."/>
            <person name="Zeytun A."/>
            <person name="Brettin T."/>
            <person name="Detter J.C."/>
            <person name="Tapia R."/>
            <person name="Han C."/>
            <person name="Land M."/>
            <person name="Hauser L."/>
            <person name="Markowitz V."/>
            <person name="Cheng J.-F."/>
            <person name="Hugenholtz P."/>
            <person name="Woyke T."/>
            <person name="Wu D."/>
            <person name="Spring S."/>
            <person name="Schroeder M."/>
            <person name="Brambilla E."/>
            <person name="Klenk H.-P."/>
            <person name="Eisen J.A."/>
        </authorList>
    </citation>
    <scope>NUCLEOTIDE SEQUENCE [LARGE SCALE GENOMIC DNA]</scope>
    <source>
        <strain>DSM 19672</strain>
    </source>
</reference>
<accession>E4TI41</accession>
<dbReference type="AlphaFoldDB" id="E4TI41"/>
<dbReference type="GO" id="GO:0046491">
    <property type="term" value="P:L-methylmalonyl-CoA metabolic process"/>
    <property type="evidence" value="ECO:0007669"/>
    <property type="project" value="TreeGrafter"/>
</dbReference>
<dbReference type="InterPro" id="IPR017515">
    <property type="entry name" value="MeMalonyl-CoA_epimerase"/>
</dbReference>
<dbReference type="InterPro" id="IPR029068">
    <property type="entry name" value="Glyas_Bleomycin-R_OHBP_Dase"/>
</dbReference>
<dbReference type="RefSeq" id="WP_013451170.1">
    <property type="nucleotide sequence ID" value="NC_014758.1"/>
</dbReference>
<evidence type="ECO:0000256" key="1">
    <source>
        <dbReference type="ARBA" id="ARBA00009308"/>
    </source>
</evidence>
<dbReference type="Gene3D" id="3.10.180.10">
    <property type="entry name" value="2,3-Dihydroxybiphenyl 1,2-Dioxygenase, domain 1"/>
    <property type="match status" value="1"/>
</dbReference>
<dbReference type="PANTHER" id="PTHR43048:SF3">
    <property type="entry name" value="METHYLMALONYL-COA EPIMERASE, MITOCHONDRIAL"/>
    <property type="match status" value="1"/>
</dbReference>
<dbReference type="EMBL" id="CP002347">
    <property type="protein sequence ID" value="ADR18957.1"/>
    <property type="molecule type" value="Genomic_DNA"/>
</dbReference>
<reference evidence="4 5" key="2">
    <citation type="journal article" date="2011" name="Stand. Genomic Sci.">
        <title>Complete genome sequence of Calditerrivibrio nitroreducens type strain (Yu37-1).</title>
        <authorList>
            <person name="Pitluck S."/>
            <person name="Sikorski J."/>
            <person name="Zeytun A."/>
            <person name="Lapidus A."/>
            <person name="Nolan M."/>
            <person name="Lucas S."/>
            <person name="Hammon N."/>
            <person name="Deshpande S."/>
            <person name="Cheng J.F."/>
            <person name="Tapia R."/>
            <person name="Han C."/>
            <person name="Goodwin L."/>
            <person name="Liolios K."/>
            <person name="Pagani I."/>
            <person name="Ivanova N."/>
            <person name="Mavromatis K."/>
            <person name="Pati A."/>
            <person name="Chen A."/>
            <person name="Palaniappan K."/>
            <person name="Hauser L."/>
            <person name="Chang Y.J."/>
            <person name="Jeffries C.D."/>
            <person name="Detter J.C."/>
            <person name="Brambilla E."/>
            <person name="Djao O.D."/>
            <person name="Rohde M."/>
            <person name="Spring S."/>
            <person name="Goker M."/>
            <person name="Woyke T."/>
            <person name="Bristow J."/>
            <person name="Eisen J.A."/>
            <person name="Markowitz V."/>
            <person name="Hugenholtz P."/>
            <person name="Kyrpides N.C."/>
            <person name="Klenk H.P."/>
            <person name="Land M."/>
        </authorList>
    </citation>
    <scope>NUCLEOTIDE SEQUENCE [LARGE SCALE GENOMIC DNA]</scope>
    <source>
        <strain evidence="5">DSM 19672 / NBRC 101217 / Yu37-1</strain>
    </source>
</reference>
<keyword evidence="4" id="KW-0413">Isomerase</keyword>
<keyword evidence="5" id="KW-1185">Reference proteome</keyword>
<dbReference type="EC" id="5.1.99.1" evidence="4"/>
<dbReference type="HOGENOM" id="CLU_046006_5_2_0"/>
<evidence type="ECO:0000313" key="4">
    <source>
        <dbReference type="EMBL" id="ADR18957.1"/>
    </source>
</evidence>
<organism evidence="4 5">
    <name type="scientific">Calditerrivibrio nitroreducens (strain DSM 19672 / NBRC 101217 / Yu37-1)</name>
    <dbReference type="NCBI Taxonomy" id="768670"/>
    <lineage>
        <taxon>Bacteria</taxon>
        <taxon>Pseudomonadati</taxon>
        <taxon>Deferribacterota</taxon>
        <taxon>Deferribacteres</taxon>
        <taxon>Deferribacterales</taxon>
        <taxon>Calditerrivibrionaceae</taxon>
    </lineage>
</organism>
<evidence type="ECO:0000256" key="2">
    <source>
        <dbReference type="ARBA" id="ARBA00022723"/>
    </source>
</evidence>
<dbReference type="InterPro" id="IPR037523">
    <property type="entry name" value="VOC_core"/>
</dbReference>
<dbReference type="STRING" id="768670.Calni_1046"/>
<dbReference type="GO" id="GO:0004493">
    <property type="term" value="F:methylmalonyl-CoA epimerase activity"/>
    <property type="evidence" value="ECO:0007669"/>
    <property type="project" value="UniProtKB-EC"/>
</dbReference>
<dbReference type="Proteomes" id="UP000007039">
    <property type="component" value="Chromosome"/>
</dbReference>
<dbReference type="eggNOG" id="COG0346">
    <property type="taxonomic scope" value="Bacteria"/>
</dbReference>